<sequence length="132" mass="15484">SWEKVMWSEETKIELFGTNSTCRVWRKKDDDHPKNTIPTMKQGVRSIMLWSCFPAKGTYQRMNGAMHGEIFGKNFLPSVRPLRVKRGWNFYSMTNIPNITGTGWLPKRFKVLEWQCQSLDLNPIDTVICGWR</sequence>
<dbReference type="AlphaFoldDB" id="A0A3P9LNX1"/>
<dbReference type="GO" id="GO:0003676">
    <property type="term" value="F:nucleic acid binding"/>
    <property type="evidence" value="ECO:0007669"/>
    <property type="project" value="InterPro"/>
</dbReference>
<proteinExistence type="predicted"/>
<accession>A0A3P9LNX1</accession>
<dbReference type="Gene3D" id="3.30.420.10">
    <property type="entry name" value="Ribonuclease H-like superfamily/Ribonuclease H"/>
    <property type="match status" value="1"/>
</dbReference>
<dbReference type="Ensembl" id="ENSORLT00020012368.1">
    <property type="protein sequence ID" value="ENSORLP00020022312.1"/>
    <property type="gene ID" value="ENSORLG00020002548.1"/>
</dbReference>
<reference evidence="1" key="4">
    <citation type="submission" date="2025-09" db="UniProtKB">
        <authorList>
            <consortium name="Ensembl"/>
        </authorList>
    </citation>
    <scope>IDENTIFICATION</scope>
    <source>
        <strain evidence="1">HNI</strain>
    </source>
</reference>
<reference key="1">
    <citation type="journal article" date="2007" name="Nature">
        <title>The medaka draft genome and insights into vertebrate genome evolution.</title>
        <authorList>
            <person name="Kasahara M."/>
            <person name="Naruse K."/>
            <person name="Sasaki S."/>
            <person name="Nakatani Y."/>
            <person name="Qu W."/>
            <person name="Ahsan B."/>
            <person name="Yamada T."/>
            <person name="Nagayasu Y."/>
            <person name="Doi K."/>
            <person name="Kasai Y."/>
            <person name="Jindo T."/>
            <person name="Kobayashi D."/>
            <person name="Shimada A."/>
            <person name="Toyoda A."/>
            <person name="Kuroki Y."/>
            <person name="Fujiyama A."/>
            <person name="Sasaki T."/>
            <person name="Shimizu A."/>
            <person name="Asakawa S."/>
            <person name="Shimizu N."/>
            <person name="Hashimoto S."/>
            <person name="Yang J."/>
            <person name="Lee Y."/>
            <person name="Matsushima K."/>
            <person name="Sugano S."/>
            <person name="Sakaizumi M."/>
            <person name="Narita T."/>
            <person name="Ohishi K."/>
            <person name="Haga S."/>
            <person name="Ohta F."/>
            <person name="Nomoto H."/>
            <person name="Nogata K."/>
            <person name="Morishita T."/>
            <person name="Endo T."/>
            <person name="Shin-I T."/>
            <person name="Takeda H."/>
            <person name="Morishita S."/>
            <person name="Kohara Y."/>
        </authorList>
    </citation>
    <scope>NUCLEOTIDE SEQUENCE [LARGE SCALE GENOMIC DNA]</scope>
    <source>
        <strain>Hd-rR</strain>
    </source>
</reference>
<reference evidence="1 2" key="2">
    <citation type="submission" date="2017-04" db="EMBL/GenBank/DDBJ databases">
        <title>CpG methylation of centromeres and impact of large insertions on vertebrate speciation.</title>
        <authorList>
            <person name="Ichikawa K."/>
            <person name="Yoshimura J."/>
            <person name="Morishita S."/>
        </authorList>
    </citation>
    <scope>NUCLEOTIDE SEQUENCE</scope>
    <source>
        <strain evidence="1 2">HNI</strain>
    </source>
</reference>
<evidence type="ECO:0000313" key="2">
    <source>
        <dbReference type="Proteomes" id="UP000265180"/>
    </source>
</evidence>
<evidence type="ECO:0000313" key="1">
    <source>
        <dbReference type="Ensembl" id="ENSORLP00020022312.1"/>
    </source>
</evidence>
<dbReference type="Proteomes" id="UP000265180">
    <property type="component" value="Chromosome 9"/>
</dbReference>
<protein>
    <submittedName>
        <fullName evidence="1">Uncharacterized protein</fullName>
    </submittedName>
</protein>
<dbReference type="InterPro" id="IPR036397">
    <property type="entry name" value="RNaseH_sf"/>
</dbReference>
<reference evidence="1" key="3">
    <citation type="submission" date="2025-08" db="UniProtKB">
        <authorList>
            <consortium name="Ensembl"/>
        </authorList>
    </citation>
    <scope>IDENTIFICATION</scope>
    <source>
        <strain evidence="1">HNI</strain>
    </source>
</reference>
<organism evidence="1 2">
    <name type="scientific">Oryzias latipes</name>
    <name type="common">Japanese rice fish</name>
    <name type="synonym">Japanese killifish</name>
    <dbReference type="NCBI Taxonomy" id="8090"/>
    <lineage>
        <taxon>Eukaryota</taxon>
        <taxon>Metazoa</taxon>
        <taxon>Chordata</taxon>
        <taxon>Craniata</taxon>
        <taxon>Vertebrata</taxon>
        <taxon>Euteleostomi</taxon>
        <taxon>Actinopterygii</taxon>
        <taxon>Neopterygii</taxon>
        <taxon>Teleostei</taxon>
        <taxon>Neoteleostei</taxon>
        <taxon>Acanthomorphata</taxon>
        <taxon>Ovalentaria</taxon>
        <taxon>Atherinomorphae</taxon>
        <taxon>Beloniformes</taxon>
        <taxon>Adrianichthyidae</taxon>
        <taxon>Oryziinae</taxon>
        <taxon>Oryzias</taxon>
    </lineage>
</organism>
<name>A0A3P9LNX1_ORYLA</name>